<dbReference type="GO" id="GO:0016747">
    <property type="term" value="F:acyltransferase activity, transferring groups other than amino-acyl groups"/>
    <property type="evidence" value="ECO:0007669"/>
    <property type="project" value="TreeGrafter"/>
</dbReference>
<keyword evidence="5" id="KW-1185">Reference proteome</keyword>
<dbReference type="Gene3D" id="3.30.559.10">
    <property type="entry name" value="Chloramphenicol acetyltransferase-like domain"/>
    <property type="match status" value="2"/>
</dbReference>
<dbReference type="Proteomes" id="UP000596660">
    <property type="component" value="Unplaced"/>
</dbReference>
<dbReference type="PANTHER" id="PTHR31642:SF11">
    <property type="entry name" value="SHIKIMATE O-HYDROXYCINNAMOYLTRANSFERASE"/>
    <property type="match status" value="1"/>
</dbReference>
<protein>
    <submittedName>
        <fullName evidence="4">Uncharacterized protein</fullName>
    </submittedName>
</protein>
<reference evidence="4" key="1">
    <citation type="journal article" date="2017" name="Nature">
        <title>The genome of Chenopodium quinoa.</title>
        <authorList>
            <person name="Jarvis D.E."/>
            <person name="Ho Y.S."/>
            <person name="Lightfoot D.J."/>
            <person name="Schmoeckel S.M."/>
            <person name="Li B."/>
            <person name="Borm T.J.A."/>
            <person name="Ohyanagi H."/>
            <person name="Mineta K."/>
            <person name="Michell C.T."/>
            <person name="Saber N."/>
            <person name="Kharbatia N.M."/>
            <person name="Rupper R.R."/>
            <person name="Sharp A.R."/>
            <person name="Dally N."/>
            <person name="Boughton B.A."/>
            <person name="Woo Y.H."/>
            <person name="Gao G."/>
            <person name="Schijlen E.G.W.M."/>
            <person name="Guo X."/>
            <person name="Momin A.A."/>
            <person name="Negrao S."/>
            <person name="Al-Babili S."/>
            <person name="Gehring C."/>
            <person name="Roessner U."/>
            <person name="Jung C."/>
            <person name="Murphy K."/>
            <person name="Arold S.T."/>
            <person name="Gojobori T."/>
            <person name="van der Linden C.G."/>
            <person name="van Loo E.N."/>
            <person name="Jellen E.N."/>
            <person name="Maughan P.J."/>
            <person name="Tester M."/>
        </authorList>
    </citation>
    <scope>NUCLEOTIDE SEQUENCE [LARGE SCALE GENOMIC DNA]</scope>
    <source>
        <strain evidence="4">cv. PI 614886</strain>
    </source>
</reference>
<name>A0A803MAA0_CHEQI</name>
<evidence type="ECO:0000256" key="1">
    <source>
        <dbReference type="ARBA" id="ARBA00009861"/>
    </source>
</evidence>
<organism evidence="4 5">
    <name type="scientific">Chenopodium quinoa</name>
    <name type="common">Quinoa</name>
    <dbReference type="NCBI Taxonomy" id="63459"/>
    <lineage>
        <taxon>Eukaryota</taxon>
        <taxon>Viridiplantae</taxon>
        <taxon>Streptophyta</taxon>
        <taxon>Embryophyta</taxon>
        <taxon>Tracheophyta</taxon>
        <taxon>Spermatophyta</taxon>
        <taxon>Magnoliopsida</taxon>
        <taxon>eudicotyledons</taxon>
        <taxon>Gunneridae</taxon>
        <taxon>Pentapetalae</taxon>
        <taxon>Caryophyllales</taxon>
        <taxon>Chenopodiaceae</taxon>
        <taxon>Chenopodioideae</taxon>
        <taxon>Atripliceae</taxon>
        <taxon>Chenopodium</taxon>
    </lineage>
</organism>
<dbReference type="OMA" id="SWHHAVG"/>
<proteinExistence type="inferred from homology"/>
<dbReference type="AlphaFoldDB" id="A0A803MAA0"/>
<comment type="similarity">
    <text evidence="1">Belongs to the plant acyltransferase family.</text>
</comment>
<accession>A0A803MAA0</accession>
<evidence type="ECO:0000313" key="4">
    <source>
        <dbReference type="EnsemblPlants" id="AUR62026017-RA:cds"/>
    </source>
</evidence>
<dbReference type="EnsemblPlants" id="AUR62026017-RA">
    <property type="protein sequence ID" value="AUR62026017-RA:cds"/>
    <property type="gene ID" value="AUR62026017"/>
</dbReference>
<dbReference type="Gramene" id="AUR62026017-RA">
    <property type="protein sequence ID" value="AUR62026017-RA:cds"/>
    <property type="gene ID" value="AUR62026017"/>
</dbReference>
<evidence type="ECO:0000256" key="2">
    <source>
        <dbReference type="ARBA" id="ARBA00022679"/>
    </source>
</evidence>
<evidence type="ECO:0000256" key="3">
    <source>
        <dbReference type="ARBA" id="ARBA00023315"/>
    </source>
</evidence>
<dbReference type="GeneID" id="110707261"/>
<reference evidence="4" key="2">
    <citation type="submission" date="2021-03" db="UniProtKB">
        <authorList>
            <consortium name="EnsemblPlants"/>
        </authorList>
    </citation>
    <scope>IDENTIFICATION</scope>
</reference>
<keyword evidence="2" id="KW-0808">Transferase</keyword>
<dbReference type="RefSeq" id="XP_021740968.1">
    <property type="nucleotide sequence ID" value="XM_021885276.1"/>
</dbReference>
<gene>
    <name evidence="4" type="primary">LOC110707261</name>
</gene>
<dbReference type="Pfam" id="PF02458">
    <property type="entry name" value="Transferase"/>
    <property type="match status" value="1"/>
</dbReference>
<dbReference type="KEGG" id="cqi:110707261"/>
<evidence type="ECO:0000313" key="5">
    <source>
        <dbReference type="Proteomes" id="UP000596660"/>
    </source>
</evidence>
<dbReference type="InterPro" id="IPR023213">
    <property type="entry name" value="CAT-like_dom_sf"/>
</dbReference>
<dbReference type="PANTHER" id="PTHR31642">
    <property type="entry name" value="TRICHOTHECENE 3-O-ACETYLTRANSFERASE"/>
    <property type="match status" value="1"/>
</dbReference>
<dbReference type="OrthoDB" id="671439at2759"/>
<sequence length="446" mass="50428">MSVIVRESTMVRPAEETPKRNLWLSRLDMIIRMPYSHTNILAVYSPVKDNNGQKFFDTEILKESLRKILVPFYPMAGRLKKNEENGRYEIDCNAAGALFKEVETTHTLADLGTEFRKVAIPTCDFSGGLSSFPLLMVQVTRFKCGSVCMGCATHHNVIDGFASGYFLVSWARFARGLDLPVMPFHDRALYVAPRDPPQIKFRHLEYEPPLPPILPKGLTGEMSSARECMFKFSKRYINTLKLHATSQPQEAQTLKLSTYEVLAGHIWRSTCRARGLTGDQYVKLYIPTDGRSRLRDPTLPRGYFGNVVFFAACVAKARDITCKPVSYAATMVHEALKKVESTEYLRSAIDYIESQPNLDTLVRGVEHVTCPNLVINSWAKLPFNLGDFGWGKPNTVAQGGIRHEGQAFFIPSPNEEGVILLTIKLYNDHIPLFENYLYDFEITPNL</sequence>
<dbReference type="InterPro" id="IPR050317">
    <property type="entry name" value="Plant_Fungal_Acyltransferase"/>
</dbReference>
<keyword evidence="3" id="KW-0012">Acyltransferase</keyword>
<dbReference type="SMR" id="A0A803MAA0"/>